<dbReference type="EMBL" id="JBEUSY010000159">
    <property type="protein sequence ID" value="KAL1243878.1"/>
    <property type="molecule type" value="Genomic_DNA"/>
</dbReference>
<reference evidence="1 2" key="1">
    <citation type="submission" date="2024-07" db="EMBL/GenBank/DDBJ databases">
        <title>Enhanced genomic and transcriptomic resources for Trichinella pseudospiralis and T. spiralis underpin the discovery of pronounced molecular differences between stages and species.</title>
        <authorList>
            <person name="Pasi K.K."/>
            <person name="La Rosa G."/>
            <person name="Gomez-Morales M.A."/>
            <person name="Tosini F."/>
            <person name="Sumanam S."/>
            <person name="Young N.D."/>
            <person name="Chang B.C."/>
            <person name="Robin G.B."/>
        </authorList>
    </citation>
    <scope>NUCLEOTIDE SEQUENCE [LARGE SCALE GENOMIC DNA]</scope>
    <source>
        <strain evidence="1">ISS534</strain>
    </source>
</reference>
<proteinExistence type="predicted"/>
<evidence type="ECO:0000313" key="1">
    <source>
        <dbReference type="EMBL" id="KAL1243878.1"/>
    </source>
</evidence>
<dbReference type="Proteomes" id="UP001558632">
    <property type="component" value="Unassembled WGS sequence"/>
</dbReference>
<comment type="caution">
    <text evidence="1">The sequence shown here is derived from an EMBL/GenBank/DDBJ whole genome shotgun (WGS) entry which is preliminary data.</text>
</comment>
<name>A0ABR3KTB4_TRISP</name>
<evidence type="ECO:0000313" key="2">
    <source>
        <dbReference type="Proteomes" id="UP001558632"/>
    </source>
</evidence>
<sequence>MLKGGSRCGFSAPKFCISYNFCRSRLYVFNCAIPVELVNVSSVLTCAMIDPLLKHKLTPAAFVDEEWQSIARL</sequence>
<keyword evidence="2" id="KW-1185">Reference proteome</keyword>
<gene>
    <name evidence="1" type="ORF">TSPI_01058</name>
</gene>
<accession>A0ABR3KTB4</accession>
<organism evidence="1 2">
    <name type="scientific">Trichinella spiralis</name>
    <name type="common">Trichina worm</name>
    <dbReference type="NCBI Taxonomy" id="6334"/>
    <lineage>
        <taxon>Eukaryota</taxon>
        <taxon>Metazoa</taxon>
        <taxon>Ecdysozoa</taxon>
        <taxon>Nematoda</taxon>
        <taxon>Enoplea</taxon>
        <taxon>Dorylaimia</taxon>
        <taxon>Trichinellida</taxon>
        <taxon>Trichinellidae</taxon>
        <taxon>Trichinella</taxon>
    </lineage>
</organism>
<protein>
    <submittedName>
        <fullName evidence="1">Bifunctional chitinase/lysozyme</fullName>
    </submittedName>
</protein>